<dbReference type="InterPro" id="IPR003593">
    <property type="entry name" value="AAA+_ATPase"/>
</dbReference>
<dbReference type="GO" id="GO:0016887">
    <property type="term" value="F:ATP hydrolysis activity"/>
    <property type="evidence" value="ECO:0007669"/>
    <property type="project" value="InterPro"/>
</dbReference>
<dbReference type="GO" id="GO:0015833">
    <property type="term" value="P:peptide transport"/>
    <property type="evidence" value="ECO:0007669"/>
    <property type="project" value="InterPro"/>
</dbReference>
<dbReference type="Gene3D" id="3.40.50.300">
    <property type="entry name" value="P-loop containing nucleotide triphosphate hydrolases"/>
    <property type="match status" value="2"/>
</dbReference>
<dbReference type="PROSITE" id="PS00221">
    <property type="entry name" value="MIP"/>
    <property type="match status" value="1"/>
</dbReference>
<keyword evidence="4" id="KW-1003">Cell membrane</keyword>
<dbReference type="AlphaFoldDB" id="A0A5E4VUC1"/>
<comment type="subcellular location">
    <subcellularLocation>
        <location evidence="1">Cell inner membrane</location>
        <topology evidence="1">Peripheral membrane protein</topology>
    </subcellularLocation>
</comment>
<gene>
    <name evidence="11" type="ORF">PIN31115_02852</name>
</gene>
<comment type="similarity">
    <text evidence="2">Belongs to the ABC transporter superfamily.</text>
</comment>
<dbReference type="GO" id="GO:0005524">
    <property type="term" value="F:ATP binding"/>
    <property type="evidence" value="ECO:0007669"/>
    <property type="project" value="UniProtKB-KW"/>
</dbReference>
<dbReference type="SMART" id="SM00382">
    <property type="entry name" value="AAA"/>
    <property type="match status" value="2"/>
</dbReference>
<dbReference type="InterPro" id="IPR013563">
    <property type="entry name" value="Oligopep_ABC_C"/>
</dbReference>
<evidence type="ECO:0000256" key="2">
    <source>
        <dbReference type="ARBA" id="ARBA00005417"/>
    </source>
</evidence>
<sequence>MKPDHNTLEPSGNECLGDGLSISNLSIAYQVDGALHPVLRGVSLKVARGQAYGLVGESGCGKSTVALAAVRYLPGNAVVQSGEISIAGVPLMSLDKTSLRTLRARSISMVYQNPGAALNPAMSVGRQLIEAFVVAGTPAGQAEHEAQALLKRVRIASPERVMASYAHQLSGGMQQRVVIAMALASRPSVLILDEPTTGLDVTVEADILSLIDSLRREFNTAILLISHNLAVVRRVCDHVGVLYAGRIVEQGDTASVFRTPRHPYTTALLRCLPGSPHAPRNKYAGRLETIPGNLPQPSDSLLGCLYAPRCRAADAQCHATRPVWQENFPLGHGLACFHPNDATDGDTVHAGLPAYDTGPQPAHDENPLVLEARGLSKTFRIGNTSVSAVRDAFLDLPGGQTLGLVGESGSGKSTLAKMLLGLTAPDTGGDIKLAGEPLSARATRRTHQQLKALQAVFQNPDTAMNRAHTVEQILKRSLSKLGGFKGDRLIAQMTALADAVKLPARHLTFRNRQLSGGQKQRLAIARAFAGDPKVVICDEPTSALDVSVQAAVLNLLADLQRTRGVGYLLISHDLNVIRYLSDRVAVMYLGQILEIGSADEVFGTANHPYTETLLSMTPSMHAPLSTKRVSSSGELPSPAEVSGGCVFHTRCPRKLGEICESVLPPFPRAGESHYIRCHIPMTELRQMQTPALKHAPANNDH</sequence>
<evidence type="ECO:0000256" key="6">
    <source>
        <dbReference type="ARBA" id="ARBA00022741"/>
    </source>
</evidence>
<evidence type="ECO:0000256" key="7">
    <source>
        <dbReference type="ARBA" id="ARBA00022840"/>
    </source>
</evidence>
<accession>A0A5E4VUC1</accession>
<dbReference type="EMBL" id="CABPSI010000003">
    <property type="protein sequence ID" value="VVE15523.1"/>
    <property type="molecule type" value="Genomic_DNA"/>
</dbReference>
<evidence type="ECO:0000313" key="11">
    <source>
        <dbReference type="EMBL" id="VVE15523.1"/>
    </source>
</evidence>
<dbReference type="InterPro" id="IPR003439">
    <property type="entry name" value="ABC_transporter-like_ATP-bd"/>
</dbReference>
<dbReference type="PROSITE" id="PS00211">
    <property type="entry name" value="ABC_TRANSPORTER_1"/>
    <property type="match status" value="2"/>
</dbReference>
<dbReference type="InterPro" id="IPR022357">
    <property type="entry name" value="MIP_CS"/>
</dbReference>
<evidence type="ECO:0000259" key="10">
    <source>
        <dbReference type="PROSITE" id="PS50893"/>
    </source>
</evidence>
<dbReference type="GO" id="GO:0005886">
    <property type="term" value="C:plasma membrane"/>
    <property type="evidence" value="ECO:0007669"/>
    <property type="project" value="UniProtKB-SubCell"/>
</dbReference>
<dbReference type="InterPro" id="IPR017871">
    <property type="entry name" value="ABC_transporter-like_CS"/>
</dbReference>
<keyword evidence="9" id="KW-0472">Membrane</keyword>
<organism evidence="11 12">
    <name type="scientific">Pandoraea iniqua</name>
    <dbReference type="NCBI Taxonomy" id="2508288"/>
    <lineage>
        <taxon>Bacteria</taxon>
        <taxon>Pseudomonadati</taxon>
        <taxon>Pseudomonadota</taxon>
        <taxon>Betaproteobacteria</taxon>
        <taxon>Burkholderiales</taxon>
        <taxon>Burkholderiaceae</taxon>
        <taxon>Pandoraea</taxon>
    </lineage>
</organism>
<evidence type="ECO:0000256" key="4">
    <source>
        <dbReference type="ARBA" id="ARBA00022475"/>
    </source>
</evidence>
<dbReference type="RefSeq" id="WP_150684586.1">
    <property type="nucleotide sequence ID" value="NZ_CABPSI010000003.1"/>
</dbReference>
<evidence type="ECO:0000256" key="5">
    <source>
        <dbReference type="ARBA" id="ARBA00022519"/>
    </source>
</evidence>
<dbReference type="InterPro" id="IPR027417">
    <property type="entry name" value="P-loop_NTPase"/>
</dbReference>
<evidence type="ECO:0000313" key="12">
    <source>
        <dbReference type="Proteomes" id="UP000333828"/>
    </source>
</evidence>
<dbReference type="PANTHER" id="PTHR43297:SF14">
    <property type="entry name" value="ATPASE AAA-TYPE CORE DOMAIN-CONTAINING PROTEIN"/>
    <property type="match status" value="1"/>
</dbReference>
<dbReference type="PROSITE" id="PS50893">
    <property type="entry name" value="ABC_TRANSPORTER_2"/>
    <property type="match status" value="2"/>
</dbReference>
<feature type="domain" description="ABC transporter" evidence="10">
    <location>
        <begin position="370"/>
        <end position="614"/>
    </location>
</feature>
<dbReference type="SUPFAM" id="SSF52540">
    <property type="entry name" value="P-loop containing nucleoside triphosphate hydrolases"/>
    <property type="match status" value="2"/>
</dbReference>
<dbReference type="InterPro" id="IPR050388">
    <property type="entry name" value="ABC_Ni/Peptide_Import"/>
</dbReference>
<dbReference type="PANTHER" id="PTHR43297">
    <property type="entry name" value="OLIGOPEPTIDE TRANSPORT ATP-BINDING PROTEIN APPD"/>
    <property type="match status" value="1"/>
</dbReference>
<reference evidence="11 12" key="1">
    <citation type="submission" date="2019-08" db="EMBL/GenBank/DDBJ databases">
        <authorList>
            <person name="Peeters C."/>
        </authorList>
    </citation>
    <scope>NUCLEOTIDE SEQUENCE [LARGE SCALE GENOMIC DNA]</scope>
    <source>
        <strain evidence="11 12">LMG 31115</strain>
    </source>
</reference>
<protein>
    <submittedName>
        <fullName evidence="11">Glutathione ABC transporter ATP-binding protein</fullName>
    </submittedName>
</protein>
<keyword evidence="7 11" id="KW-0067">ATP-binding</keyword>
<dbReference type="NCBIfam" id="NF008453">
    <property type="entry name" value="PRK11308.1"/>
    <property type="match status" value="2"/>
</dbReference>
<keyword evidence="8" id="KW-1278">Translocase</keyword>
<dbReference type="FunFam" id="3.40.50.300:FF:000016">
    <property type="entry name" value="Oligopeptide ABC transporter ATP-binding component"/>
    <property type="match status" value="1"/>
</dbReference>
<evidence type="ECO:0000256" key="1">
    <source>
        <dbReference type="ARBA" id="ARBA00004417"/>
    </source>
</evidence>
<dbReference type="Pfam" id="PF00005">
    <property type="entry name" value="ABC_tran"/>
    <property type="match status" value="2"/>
</dbReference>
<evidence type="ECO:0000256" key="3">
    <source>
        <dbReference type="ARBA" id="ARBA00022448"/>
    </source>
</evidence>
<name>A0A5E4VUC1_9BURK</name>
<evidence type="ECO:0000256" key="8">
    <source>
        <dbReference type="ARBA" id="ARBA00022967"/>
    </source>
</evidence>
<dbReference type="NCBIfam" id="TIGR01727">
    <property type="entry name" value="oligo_HPY"/>
    <property type="match status" value="2"/>
</dbReference>
<proteinExistence type="inferred from homology"/>
<keyword evidence="6" id="KW-0547">Nucleotide-binding</keyword>
<dbReference type="GO" id="GO:0055085">
    <property type="term" value="P:transmembrane transport"/>
    <property type="evidence" value="ECO:0007669"/>
    <property type="project" value="UniProtKB-ARBA"/>
</dbReference>
<keyword evidence="5" id="KW-0997">Cell inner membrane</keyword>
<dbReference type="CDD" id="cd03257">
    <property type="entry name" value="ABC_NikE_OppD_transporters"/>
    <property type="match status" value="2"/>
</dbReference>
<dbReference type="Pfam" id="PF08352">
    <property type="entry name" value="oligo_HPY"/>
    <property type="match status" value="2"/>
</dbReference>
<evidence type="ECO:0000256" key="9">
    <source>
        <dbReference type="ARBA" id="ARBA00023136"/>
    </source>
</evidence>
<keyword evidence="12" id="KW-1185">Reference proteome</keyword>
<dbReference type="Proteomes" id="UP000333828">
    <property type="component" value="Unassembled WGS sequence"/>
</dbReference>
<keyword evidence="3" id="KW-0813">Transport</keyword>
<feature type="domain" description="ABC transporter" evidence="10">
    <location>
        <begin position="20"/>
        <end position="269"/>
    </location>
</feature>